<evidence type="ECO:0000259" key="5">
    <source>
        <dbReference type="PROSITE" id="PS50013"/>
    </source>
</evidence>
<feature type="domain" description="Chromo" evidence="5">
    <location>
        <begin position="29"/>
        <end position="84"/>
    </location>
</feature>
<protein>
    <submittedName>
        <fullName evidence="6">Chromobox protein homolog 1</fullName>
    </submittedName>
</protein>
<evidence type="ECO:0000313" key="6">
    <source>
        <dbReference type="EMBL" id="GFY61437.1"/>
    </source>
</evidence>
<dbReference type="CDD" id="cd00034">
    <property type="entry name" value="CSD"/>
    <property type="match status" value="1"/>
</dbReference>
<sequence>MKNDKAEDGATERPVKEKADRRRGYERNLEPDRIVGATEKDGEILFLMRWKECEEPDLVPEKIANVRWPQIVIQFYKERILWYY</sequence>
<dbReference type="InterPro" id="IPR008251">
    <property type="entry name" value="Chromo_shadow_dom"/>
</dbReference>
<dbReference type="SUPFAM" id="SSF54160">
    <property type="entry name" value="Chromo domain-like"/>
    <property type="match status" value="1"/>
</dbReference>
<keyword evidence="2" id="KW-0677">Repeat</keyword>
<dbReference type="GO" id="GO:0005634">
    <property type="term" value="C:nucleus"/>
    <property type="evidence" value="ECO:0007669"/>
    <property type="project" value="UniProtKB-SubCell"/>
</dbReference>
<proteinExistence type="predicted"/>
<dbReference type="Pfam" id="PF01393">
    <property type="entry name" value="Chromo_shadow"/>
    <property type="match status" value="1"/>
</dbReference>
<dbReference type="Proteomes" id="UP000886998">
    <property type="component" value="Unassembled WGS sequence"/>
</dbReference>
<reference evidence="6" key="1">
    <citation type="submission" date="2020-08" db="EMBL/GenBank/DDBJ databases">
        <title>Multicomponent nature underlies the extraordinary mechanical properties of spider dragline silk.</title>
        <authorList>
            <person name="Kono N."/>
            <person name="Nakamura H."/>
            <person name="Mori M."/>
            <person name="Yoshida Y."/>
            <person name="Ohtoshi R."/>
            <person name="Malay A.D."/>
            <person name="Moran D.A.P."/>
            <person name="Tomita M."/>
            <person name="Numata K."/>
            <person name="Arakawa K."/>
        </authorList>
    </citation>
    <scope>NUCLEOTIDE SEQUENCE</scope>
</reference>
<keyword evidence="7" id="KW-1185">Reference proteome</keyword>
<dbReference type="Gene3D" id="2.40.50.40">
    <property type="match status" value="1"/>
</dbReference>
<gene>
    <name evidence="6" type="primary">CBX1</name>
    <name evidence="6" type="ORF">TNIN_175351</name>
</gene>
<evidence type="ECO:0000256" key="4">
    <source>
        <dbReference type="SAM" id="MobiDB-lite"/>
    </source>
</evidence>
<dbReference type="InterPro" id="IPR051219">
    <property type="entry name" value="Heterochromatin_chromo-domain"/>
</dbReference>
<name>A0A8X6XZ72_9ARAC</name>
<dbReference type="AlphaFoldDB" id="A0A8X6XZ72"/>
<dbReference type="OrthoDB" id="6421498at2759"/>
<dbReference type="GO" id="GO:0005694">
    <property type="term" value="C:chromosome"/>
    <property type="evidence" value="ECO:0007669"/>
    <property type="project" value="UniProtKB-ARBA"/>
</dbReference>
<organism evidence="6 7">
    <name type="scientific">Trichonephila inaurata madagascariensis</name>
    <dbReference type="NCBI Taxonomy" id="2747483"/>
    <lineage>
        <taxon>Eukaryota</taxon>
        <taxon>Metazoa</taxon>
        <taxon>Ecdysozoa</taxon>
        <taxon>Arthropoda</taxon>
        <taxon>Chelicerata</taxon>
        <taxon>Arachnida</taxon>
        <taxon>Araneae</taxon>
        <taxon>Araneomorphae</taxon>
        <taxon>Entelegynae</taxon>
        <taxon>Araneoidea</taxon>
        <taxon>Nephilidae</taxon>
        <taxon>Trichonephila</taxon>
        <taxon>Trichonephila inaurata</taxon>
    </lineage>
</organism>
<dbReference type="EMBL" id="BMAV01013647">
    <property type="protein sequence ID" value="GFY61437.1"/>
    <property type="molecule type" value="Genomic_DNA"/>
</dbReference>
<comment type="caution">
    <text evidence="6">The sequence shown here is derived from an EMBL/GenBank/DDBJ whole genome shotgun (WGS) entry which is preliminary data.</text>
</comment>
<dbReference type="FunFam" id="2.40.50.40:FF:000031">
    <property type="entry name" value="Heterochromatin protein 1"/>
    <property type="match status" value="1"/>
</dbReference>
<evidence type="ECO:0000313" key="7">
    <source>
        <dbReference type="Proteomes" id="UP000886998"/>
    </source>
</evidence>
<evidence type="ECO:0000256" key="2">
    <source>
        <dbReference type="ARBA" id="ARBA00022737"/>
    </source>
</evidence>
<dbReference type="SMART" id="SM00300">
    <property type="entry name" value="ChSh"/>
    <property type="match status" value="1"/>
</dbReference>
<feature type="region of interest" description="Disordered" evidence="4">
    <location>
        <begin position="1"/>
        <end position="24"/>
    </location>
</feature>
<dbReference type="InterPro" id="IPR000953">
    <property type="entry name" value="Chromo/chromo_shadow_dom"/>
</dbReference>
<dbReference type="InterPro" id="IPR016197">
    <property type="entry name" value="Chromo-like_dom_sf"/>
</dbReference>
<comment type="subcellular location">
    <subcellularLocation>
        <location evidence="1">Nucleus</location>
    </subcellularLocation>
</comment>
<dbReference type="PANTHER" id="PTHR22812">
    <property type="entry name" value="CHROMOBOX PROTEIN"/>
    <property type="match status" value="1"/>
</dbReference>
<evidence type="ECO:0000256" key="1">
    <source>
        <dbReference type="ARBA" id="ARBA00004123"/>
    </source>
</evidence>
<evidence type="ECO:0000256" key="3">
    <source>
        <dbReference type="ARBA" id="ARBA00023242"/>
    </source>
</evidence>
<keyword evidence="3" id="KW-0539">Nucleus</keyword>
<dbReference type="PROSITE" id="PS50013">
    <property type="entry name" value="CHROMO_2"/>
    <property type="match status" value="1"/>
</dbReference>
<accession>A0A8X6XZ72</accession>